<sequence length="433" mass="48453">MLLQFELHKRRSSYPNSVLEAIVGALKVLESLGDGAEGVPSWFIPPYEVVLGKYIAQGGFGDVYYGKWFDTEVVVKILKPQTVAASSGKASPPTSSSQASEEDAMELFRREADHWFMLNHQNVVHLYGACHVGTPFFVCEPAKSTSLNAHVKALACAKPGYNYEENGGDPSDIMRCLLLAGIGLKYLHERDIVHCDLKGNNFMVGTDGKTIKLGDFGMSVLKRSGKGKHSAHANVGAVPWKAPEYLKGDDPTVMSDIYGFGMCILELFSGSIPWSGVPEAAVKFHVTKRKLLPHRPKELNDFQWSLIQHMCCYEPSERIMTMEFLAEENDCGQTLLRLVSRGSAIIAELLRLSNNIPGVFMGPSHVEDPEQLKYLNILFDFAYLKNPEDFENMVNSNTELLDVDDEFMDNHEDILDRFYQLFDGIYKYISDDV</sequence>
<dbReference type="Proteomes" id="UP000237271">
    <property type="component" value="Unassembled WGS sequence"/>
</dbReference>
<dbReference type="SMART" id="SM00220">
    <property type="entry name" value="S_TKc"/>
    <property type="match status" value="1"/>
</dbReference>
<dbReference type="InterPro" id="IPR000719">
    <property type="entry name" value="Prot_kinase_dom"/>
</dbReference>
<dbReference type="AlphaFoldDB" id="A0A2P4YH96"/>
<dbReference type="PROSITE" id="PS00108">
    <property type="entry name" value="PROTEIN_KINASE_ST"/>
    <property type="match status" value="1"/>
</dbReference>
<dbReference type="GO" id="GO:0071203">
    <property type="term" value="C:WASH complex"/>
    <property type="evidence" value="ECO:0007669"/>
    <property type="project" value="InterPro"/>
</dbReference>
<dbReference type="GO" id="GO:0051125">
    <property type="term" value="P:regulation of actin nucleation"/>
    <property type="evidence" value="ECO:0007669"/>
    <property type="project" value="TreeGrafter"/>
</dbReference>
<proteinExistence type="inferred from homology"/>
<keyword evidence="3" id="KW-0418">Kinase</keyword>
<dbReference type="GO" id="GO:0140285">
    <property type="term" value="P:endosome fission"/>
    <property type="evidence" value="ECO:0007669"/>
    <property type="project" value="TreeGrafter"/>
</dbReference>
<comment type="similarity">
    <text evidence="1">Belongs to the strumpellin family.</text>
</comment>
<dbReference type="Pfam" id="PF07714">
    <property type="entry name" value="PK_Tyr_Ser-Thr"/>
    <property type="match status" value="1"/>
</dbReference>
<dbReference type="Gene3D" id="3.30.200.20">
    <property type="entry name" value="Phosphorylase Kinase, domain 1"/>
    <property type="match status" value="1"/>
</dbReference>
<dbReference type="SUPFAM" id="SSF56112">
    <property type="entry name" value="Protein kinase-like (PK-like)"/>
    <property type="match status" value="1"/>
</dbReference>
<comment type="caution">
    <text evidence="3">The sequence shown here is derived from an EMBL/GenBank/DDBJ whole genome shotgun (WGS) entry which is preliminary data.</text>
</comment>
<dbReference type="GO" id="GO:0004672">
    <property type="term" value="F:protein kinase activity"/>
    <property type="evidence" value="ECO:0007669"/>
    <property type="project" value="InterPro"/>
</dbReference>
<keyword evidence="3" id="KW-0808">Transferase</keyword>
<evidence type="ECO:0000259" key="2">
    <source>
        <dbReference type="PROSITE" id="PS50011"/>
    </source>
</evidence>
<keyword evidence="4" id="KW-1185">Reference proteome</keyword>
<gene>
    <name evidence="3" type="ORF">PHPALM_5477</name>
</gene>
<protein>
    <submittedName>
        <fullName evidence="3">TKL protein kinase</fullName>
    </submittedName>
</protein>
<dbReference type="GO" id="GO:0005768">
    <property type="term" value="C:endosome"/>
    <property type="evidence" value="ECO:0007669"/>
    <property type="project" value="TreeGrafter"/>
</dbReference>
<dbReference type="InterPro" id="IPR008271">
    <property type="entry name" value="Ser/Thr_kinase_AS"/>
</dbReference>
<reference evidence="3 4" key="1">
    <citation type="journal article" date="2017" name="Genome Biol. Evol.">
        <title>Phytophthora megakarya and P. palmivora, closely related causal agents of cacao black pod rot, underwent increases in genome sizes and gene numbers by different mechanisms.</title>
        <authorList>
            <person name="Ali S.S."/>
            <person name="Shao J."/>
            <person name="Lary D.J."/>
            <person name="Kronmiller B."/>
            <person name="Shen D."/>
            <person name="Strem M.D."/>
            <person name="Amoako-Attah I."/>
            <person name="Akrofi A.Y."/>
            <person name="Begoude B.A."/>
            <person name="Ten Hoopen G.M."/>
            <person name="Coulibaly K."/>
            <person name="Kebe B.I."/>
            <person name="Melnick R.L."/>
            <person name="Guiltinan M.J."/>
            <person name="Tyler B.M."/>
            <person name="Meinhardt L.W."/>
            <person name="Bailey B.A."/>
        </authorList>
    </citation>
    <scope>NUCLEOTIDE SEQUENCE [LARGE SCALE GENOMIC DNA]</scope>
    <source>
        <strain evidence="4">sbr112.9</strain>
    </source>
</reference>
<accession>A0A2P4YH96</accession>
<dbReference type="InterPro" id="IPR011009">
    <property type="entry name" value="Kinase-like_dom_sf"/>
</dbReference>
<evidence type="ECO:0000313" key="4">
    <source>
        <dbReference type="Proteomes" id="UP000237271"/>
    </source>
</evidence>
<dbReference type="InterPro" id="IPR001245">
    <property type="entry name" value="Ser-Thr/Tyr_kinase_cat_dom"/>
</dbReference>
<dbReference type="GO" id="GO:0030041">
    <property type="term" value="P:actin filament polymerization"/>
    <property type="evidence" value="ECO:0007669"/>
    <property type="project" value="TreeGrafter"/>
</dbReference>
<name>A0A2P4YH96_9STRA</name>
<dbReference type="InterPro" id="IPR019393">
    <property type="entry name" value="WASH_strumpellin"/>
</dbReference>
<feature type="domain" description="Protein kinase" evidence="2">
    <location>
        <begin position="49"/>
        <end position="336"/>
    </location>
</feature>
<dbReference type="PROSITE" id="PS50011">
    <property type="entry name" value="PROTEIN_KINASE_DOM"/>
    <property type="match status" value="1"/>
</dbReference>
<evidence type="ECO:0000313" key="3">
    <source>
        <dbReference type="EMBL" id="POM77177.1"/>
    </source>
</evidence>
<dbReference type="EMBL" id="NCKW01002866">
    <property type="protein sequence ID" value="POM77177.1"/>
    <property type="molecule type" value="Genomic_DNA"/>
</dbReference>
<dbReference type="GO" id="GO:0005524">
    <property type="term" value="F:ATP binding"/>
    <property type="evidence" value="ECO:0007669"/>
    <property type="project" value="InterPro"/>
</dbReference>
<dbReference type="Gene3D" id="1.10.510.10">
    <property type="entry name" value="Transferase(Phosphotransferase) domain 1"/>
    <property type="match status" value="1"/>
</dbReference>
<dbReference type="PANTHER" id="PTHR15691:SF6">
    <property type="entry name" value="WASH COMPLEX SUBUNIT 5"/>
    <property type="match status" value="1"/>
</dbReference>
<dbReference type="GO" id="GO:0007032">
    <property type="term" value="P:endosome organization"/>
    <property type="evidence" value="ECO:0007669"/>
    <property type="project" value="TreeGrafter"/>
</dbReference>
<organism evidence="3 4">
    <name type="scientific">Phytophthora palmivora</name>
    <dbReference type="NCBI Taxonomy" id="4796"/>
    <lineage>
        <taxon>Eukaryota</taxon>
        <taxon>Sar</taxon>
        <taxon>Stramenopiles</taxon>
        <taxon>Oomycota</taxon>
        <taxon>Peronosporomycetes</taxon>
        <taxon>Peronosporales</taxon>
        <taxon>Peronosporaceae</taxon>
        <taxon>Phytophthora</taxon>
    </lineage>
</organism>
<dbReference type="Pfam" id="PF10266">
    <property type="entry name" value="Strumpellin"/>
    <property type="match status" value="1"/>
</dbReference>
<evidence type="ECO:0000256" key="1">
    <source>
        <dbReference type="ARBA" id="ARBA00006224"/>
    </source>
</evidence>
<dbReference type="OrthoDB" id="112492at2759"/>
<dbReference type="PANTHER" id="PTHR15691">
    <property type="entry name" value="WASH COMPLEX SUBUNIT 5"/>
    <property type="match status" value="1"/>
</dbReference>